<evidence type="ECO:0000313" key="2">
    <source>
        <dbReference type="EMBL" id="PPQ65356.1"/>
    </source>
</evidence>
<keyword evidence="1" id="KW-0472">Membrane</keyword>
<accession>A0A409VGJ7</accession>
<dbReference type="EMBL" id="NHYE01005655">
    <property type="protein sequence ID" value="PPQ65356.1"/>
    <property type="molecule type" value="Genomic_DNA"/>
</dbReference>
<protein>
    <submittedName>
        <fullName evidence="2">Uncharacterized protein</fullName>
    </submittedName>
</protein>
<keyword evidence="1" id="KW-0812">Transmembrane</keyword>
<keyword evidence="3" id="KW-1185">Reference proteome</keyword>
<proteinExistence type="predicted"/>
<feature type="transmembrane region" description="Helical" evidence="1">
    <location>
        <begin position="128"/>
        <end position="149"/>
    </location>
</feature>
<evidence type="ECO:0000256" key="1">
    <source>
        <dbReference type="SAM" id="Phobius"/>
    </source>
</evidence>
<organism evidence="2 3">
    <name type="scientific">Gymnopilus dilepis</name>
    <dbReference type="NCBI Taxonomy" id="231916"/>
    <lineage>
        <taxon>Eukaryota</taxon>
        <taxon>Fungi</taxon>
        <taxon>Dikarya</taxon>
        <taxon>Basidiomycota</taxon>
        <taxon>Agaricomycotina</taxon>
        <taxon>Agaricomycetes</taxon>
        <taxon>Agaricomycetidae</taxon>
        <taxon>Agaricales</taxon>
        <taxon>Agaricineae</taxon>
        <taxon>Hymenogastraceae</taxon>
        <taxon>Gymnopilus</taxon>
    </lineage>
</organism>
<evidence type="ECO:0000313" key="3">
    <source>
        <dbReference type="Proteomes" id="UP000284706"/>
    </source>
</evidence>
<name>A0A409VGJ7_9AGAR</name>
<dbReference type="InParanoid" id="A0A409VGJ7"/>
<sequence length="181" mass="20354">MQSLTGGEQYWAARALKAEALLTANHGYYKDVKAVEEVQDMKRERELNRLAQEYKEKHAALERLLIFLVGLIVLLIGVIIYLATHYARHSMHLQLKQHERWWSAIGASHFTIPILSPFTSVVEQETSVVGAKLLGTLAAVMACLGYFAFRHWLNKQSRSSTSLLTNVTNGASATISRSIDR</sequence>
<comment type="caution">
    <text evidence="2">The sequence shown here is derived from an EMBL/GenBank/DDBJ whole genome shotgun (WGS) entry which is preliminary data.</text>
</comment>
<dbReference type="OrthoDB" id="3265172at2759"/>
<keyword evidence="1" id="KW-1133">Transmembrane helix</keyword>
<dbReference type="Proteomes" id="UP000284706">
    <property type="component" value="Unassembled WGS sequence"/>
</dbReference>
<dbReference type="AlphaFoldDB" id="A0A409VGJ7"/>
<feature type="transmembrane region" description="Helical" evidence="1">
    <location>
        <begin position="64"/>
        <end position="83"/>
    </location>
</feature>
<gene>
    <name evidence="2" type="ORF">CVT26_000071</name>
</gene>
<reference evidence="2 3" key="1">
    <citation type="journal article" date="2018" name="Evol. Lett.">
        <title>Horizontal gene cluster transfer increased hallucinogenic mushroom diversity.</title>
        <authorList>
            <person name="Reynolds H.T."/>
            <person name="Vijayakumar V."/>
            <person name="Gluck-Thaler E."/>
            <person name="Korotkin H.B."/>
            <person name="Matheny P.B."/>
            <person name="Slot J.C."/>
        </authorList>
    </citation>
    <scope>NUCLEOTIDE SEQUENCE [LARGE SCALE GENOMIC DNA]</scope>
    <source>
        <strain evidence="2 3">SRW20</strain>
    </source>
</reference>